<dbReference type="Proteomes" id="UP000287651">
    <property type="component" value="Unassembled WGS sequence"/>
</dbReference>
<protein>
    <submittedName>
        <fullName evidence="1">Uncharacterized protein</fullName>
    </submittedName>
</protein>
<comment type="caution">
    <text evidence="1">The sequence shown here is derived from an EMBL/GenBank/DDBJ whole genome shotgun (WGS) entry which is preliminary data.</text>
</comment>
<organism evidence="1 2">
    <name type="scientific">Ensete ventricosum</name>
    <name type="common">Abyssinian banana</name>
    <name type="synonym">Musa ensete</name>
    <dbReference type="NCBI Taxonomy" id="4639"/>
    <lineage>
        <taxon>Eukaryota</taxon>
        <taxon>Viridiplantae</taxon>
        <taxon>Streptophyta</taxon>
        <taxon>Embryophyta</taxon>
        <taxon>Tracheophyta</taxon>
        <taxon>Spermatophyta</taxon>
        <taxon>Magnoliopsida</taxon>
        <taxon>Liliopsida</taxon>
        <taxon>Zingiberales</taxon>
        <taxon>Musaceae</taxon>
        <taxon>Ensete</taxon>
    </lineage>
</organism>
<feature type="non-terminal residue" evidence="1">
    <location>
        <position position="1"/>
    </location>
</feature>
<gene>
    <name evidence="1" type="ORF">B296_00013771</name>
</gene>
<accession>A0A427AJT0</accession>
<name>A0A427AJT0_ENSVE</name>
<sequence length="66" mass="7438">DFSGRRACLIKALKTGPSSPISSIRSDFLEASAGLEFVFLVPDPLLFCSCWWCCRFPEVRPALRSW</sequence>
<dbReference type="AlphaFoldDB" id="A0A427AJT0"/>
<dbReference type="EMBL" id="AMZH03002173">
    <property type="protein sequence ID" value="RRT76518.1"/>
    <property type="molecule type" value="Genomic_DNA"/>
</dbReference>
<evidence type="ECO:0000313" key="1">
    <source>
        <dbReference type="EMBL" id="RRT76518.1"/>
    </source>
</evidence>
<reference evidence="1 2" key="1">
    <citation type="journal article" date="2014" name="Agronomy (Basel)">
        <title>A Draft Genome Sequence for Ensete ventricosum, the Drought-Tolerant Tree Against Hunger.</title>
        <authorList>
            <person name="Harrison J."/>
            <person name="Moore K.A."/>
            <person name="Paszkiewicz K."/>
            <person name="Jones T."/>
            <person name="Grant M."/>
            <person name="Ambacheew D."/>
            <person name="Muzemil S."/>
            <person name="Studholme D.J."/>
        </authorList>
    </citation>
    <scope>NUCLEOTIDE SEQUENCE [LARGE SCALE GENOMIC DNA]</scope>
</reference>
<proteinExistence type="predicted"/>
<evidence type="ECO:0000313" key="2">
    <source>
        <dbReference type="Proteomes" id="UP000287651"/>
    </source>
</evidence>